<evidence type="ECO:0000256" key="1">
    <source>
        <dbReference type="SAM" id="Phobius"/>
    </source>
</evidence>
<dbReference type="PIRSF" id="PIRSF018266">
    <property type="entry name" value="FecR"/>
    <property type="match status" value="1"/>
</dbReference>
<dbReference type="Pfam" id="PF16344">
    <property type="entry name" value="FecR_C"/>
    <property type="match status" value="1"/>
</dbReference>
<evidence type="ECO:0000313" key="5">
    <source>
        <dbReference type="Proteomes" id="UP001595906"/>
    </source>
</evidence>
<gene>
    <name evidence="4" type="ORF">ACFOW1_08645</name>
</gene>
<accession>A0ABV8PV33</accession>
<dbReference type="InterPro" id="IPR012373">
    <property type="entry name" value="Ferrdict_sens_TM"/>
</dbReference>
<sequence length="373" mass="42608">MTVERIWTLMSRKLLNEATPAELIELDELIKTHPDAAIITHTVQQLWNIPNENEDDFLEATYHLHKQRLKDRSFDLELMDTEKGFLNLQQPKRYKRSLILGISMVLFIFATSIFVFFYKDNPPHLAVKNKIIQSEVSTKSGSRSKVQLPDGSLVWLNSSSKLTYNNDHFGEAIREVTLSGEAFFDVVKNPLKPFIIHTNKMDIKVLGTAFNVKCYAGDKNSETSLIRGSIEVTLKDRQEKIMMKPNEKLVVNSEDSKIGKAVLPIDKHEKVVTIKSQPIIELSHLTLFPSDNSVVETAWVDNRLVFNNESLEDIAIKMERWYGVSIVITNEKLKKVLLTGILEKETIYQALNAMQLTTPFTYKVDKGIITISK</sequence>
<reference evidence="5" key="1">
    <citation type="journal article" date="2019" name="Int. J. Syst. Evol. Microbiol.">
        <title>The Global Catalogue of Microorganisms (GCM) 10K type strain sequencing project: providing services to taxonomists for standard genome sequencing and annotation.</title>
        <authorList>
            <consortium name="The Broad Institute Genomics Platform"/>
            <consortium name="The Broad Institute Genome Sequencing Center for Infectious Disease"/>
            <person name="Wu L."/>
            <person name="Ma J."/>
        </authorList>
    </citation>
    <scope>NUCLEOTIDE SEQUENCE [LARGE SCALE GENOMIC DNA]</scope>
    <source>
        <strain evidence="5">CECT 8010</strain>
    </source>
</reference>
<dbReference type="Proteomes" id="UP001595906">
    <property type="component" value="Unassembled WGS sequence"/>
</dbReference>
<protein>
    <submittedName>
        <fullName evidence="4">FecR family protein</fullName>
    </submittedName>
</protein>
<feature type="transmembrane region" description="Helical" evidence="1">
    <location>
        <begin position="98"/>
        <end position="118"/>
    </location>
</feature>
<evidence type="ECO:0000259" key="2">
    <source>
        <dbReference type="Pfam" id="PF04773"/>
    </source>
</evidence>
<evidence type="ECO:0000313" key="4">
    <source>
        <dbReference type="EMBL" id="MFC4231958.1"/>
    </source>
</evidence>
<dbReference type="InterPro" id="IPR032508">
    <property type="entry name" value="FecR_C"/>
</dbReference>
<organism evidence="4 5">
    <name type="scientific">Parasediminibacterium paludis</name>
    <dbReference type="NCBI Taxonomy" id="908966"/>
    <lineage>
        <taxon>Bacteria</taxon>
        <taxon>Pseudomonadati</taxon>
        <taxon>Bacteroidota</taxon>
        <taxon>Chitinophagia</taxon>
        <taxon>Chitinophagales</taxon>
        <taxon>Chitinophagaceae</taxon>
        <taxon>Parasediminibacterium</taxon>
    </lineage>
</organism>
<dbReference type="PANTHER" id="PTHR30273">
    <property type="entry name" value="PERIPLASMIC SIGNAL SENSOR AND SIGMA FACTOR ACTIVATOR FECR-RELATED"/>
    <property type="match status" value="1"/>
</dbReference>
<dbReference type="Pfam" id="PF04773">
    <property type="entry name" value="FecR"/>
    <property type="match status" value="1"/>
</dbReference>
<keyword evidence="1" id="KW-0812">Transmembrane</keyword>
<feature type="domain" description="FecR protein" evidence="2">
    <location>
        <begin position="135"/>
        <end position="231"/>
    </location>
</feature>
<comment type="caution">
    <text evidence="4">The sequence shown here is derived from an EMBL/GenBank/DDBJ whole genome shotgun (WGS) entry which is preliminary data.</text>
</comment>
<name>A0ABV8PV33_9BACT</name>
<proteinExistence type="predicted"/>
<keyword evidence="5" id="KW-1185">Reference proteome</keyword>
<dbReference type="Gene3D" id="2.60.120.1440">
    <property type="match status" value="1"/>
</dbReference>
<keyword evidence="1" id="KW-1133">Transmembrane helix</keyword>
<dbReference type="Gene3D" id="3.55.50.30">
    <property type="match status" value="1"/>
</dbReference>
<feature type="domain" description="Protein FecR C-terminal" evidence="3">
    <location>
        <begin position="303"/>
        <end position="371"/>
    </location>
</feature>
<evidence type="ECO:0000259" key="3">
    <source>
        <dbReference type="Pfam" id="PF16344"/>
    </source>
</evidence>
<dbReference type="PANTHER" id="PTHR30273:SF2">
    <property type="entry name" value="PROTEIN FECR"/>
    <property type="match status" value="1"/>
</dbReference>
<dbReference type="EMBL" id="JBHSDC010000012">
    <property type="protein sequence ID" value="MFC4231958.1"/>
    <property type="molecule type" value="Genomic_DNA"/>
</dbReference>
<dbReference type="InterPro" id="IPR006860">
    <property type="entry name" value="FecR"/>
</dbReference>
<dbReference type="RefSeq" id="WP_379013616.1">
    <property type="nucleotide sequence ID" value="NZ_JBHSDC010000012.1"/>
</dbReference>
<keyword evidence="1" id="KW-0472">Membrane</keyword>